<sequence>MSELLNYILAHEDAFRKNRLPSLYSDFTLQKTTNPDGYAVNVEAWEQALIKAARQGYISRGTVAGQVKSSHLVLKANESLLRDLEIPELGQPVALSTVIDEAIGKRTMVPLQVYRTSGASLRKKGWIDPGALSPWNVMSWGMKQLRGIVVGSDSSDSAAPLRGQELVLVENLQEAASRVVKQATAQASSKMDLVNSKEGFMNEYAGILDAGVDLSETDFDVLLLYLSRDSGSIAYDGKTIKFRPTPDTPTEITQQDTTIASIKTLMWTMIKQADNLEVKIAELTATAKTALNNKNRISALSAVRSKKLAEHNLKRRFDTLAQLEEVYAKIEQATDQVEYVRVMEASTGVLRGLNAQVGDATKMDEVVDELREEMSKVDEVGNIMSEAGPEIDETEIDDELEALEHKDQEAKEEEEAEETRKKLAELDSLDQTTKEAARAERDLDSALTERLSQMSVEDVPGAAH</sequence>
<proteinExistence type="predicted"/>
<evidence type="ECO:0008006" key="4">
    <source>
        <dbReference type="Google" id="ProtNLM"/>
    </source>
</evidence>
<dbReference type="GO" id="GO:0000815">
    <property type="term" value="C:ESCRT III complex"/>
    <property type="evidence" value="ECO:0007669"/>
    <property type="project" value="TreeGrafter"/>
</dbReference>
<name>A0A1E3BFC7_ASPCR</name>
<gene>
    <name evidence="2" type="ORF">SI65_04475</name>
</gene>
<dbReference type="OrthoDB" id="10250120at2759"/>
<dbReference type="Gene3D" id="6.10.140.1230">
    <property type="match status" value="1"/>
</dbReference>
<comment type="caution">
    <text evidence="2">The sequence shown here is derived from an EMBL/GenBank/DDBJ whole genome shotgun (WGS) entry which is preliminary data.</text>
</comment>
<feature type="region of interest" description="Disordered" evidence="1">
    <location>
        <begin position="398"/>
        <end position="464"/>
    </location>
</feature>
<evidence type="ECO:0000313" key="3">
    <source>
        <dbReference type="Proteomes" id="UP000094569"/>
    </source>
</evidence>
<accession>A0A1E3BFC7</accession>
<dbReference type="PANTHER" id="PTHR22761:SF18">
    <property type="entry name" value="SORTING PROTEIN SNF7 FAMILY PROTEIN, PUTATIVE (AFU_ORTHOLOGUE AFUA_2G16692)-RELATED"/>
    <property type="match status" value="1"/>
</dbReference>
<dbReference type="VEuPathDB" id="FungiDB:SI65_04475"/>
<dbReference type="GO" id="GO:0009898">
    <property type="term" value="C:cytoplasmic side of plasma membrane"/>
    <property type="evidence" value="ECO:0007669"/>
    <property type="project" value="TreeGrafter"/>
</dbReference>
<dbReference type="AlphaFoldDB" id="A0A1E3BFC7"/>
<dbReference type="STRING" id="573508.A0A1E3BFC7"/>
<dbReference type="GO" id="GO:0032511">
    <property type="term" value="P:late endosome to vacuole transport via multivesicular body sorting pathway"/>
    <property type="evidence" value="ECO:0007669"/>
    <property type="project" value="TreeGrafter"/>
</dbReference>
<protein>
    <recommendedName>
        <fullName evidence="4">SNF7 family protein</fullName>
    </recommendedName>
</protein>
<dbReference type="InterPro" id="IPR005024">
    <property type="entry name" value="Snf7_fam"/>
</dbReference>
<dbReference type="EMBL" id="JXNT01000004">
    <property type="protein sequence ID" value="ODM19491.1"/>
    <property type="molecule type" value="Genomic_DNA"/>
</dbReference>
<dbReference type="Proteomes" id="UP000094569">
    <property type="component" value="Unassembled WGS sequence"/>
</dbReference>
<evidence type="ECO:0000313" key="2">
    <source>
        <dbReference type="EMBL" id="ODM19491.1"/>
    </source>
</evidence>
<dbReference type="GO" id="GO:0005771">
    <property type="term" value="C:multivesicular body"/>
    <property type="evidence" value="ECO:0007669"/>
    <property type="project" value="TreeGrafter"/>
</dbReference>
<organism evidence="2 3">
    <name type="scientific">Aspergillus cristatus</name>
    <name type="common">Chinese Fuzhuan brick tea-fermentation fungus</name>
    <name type="synonym">Eurotium cristatum</name>
    <dbReference type="NCBI Taxonomy" id="573508"/>
    <lineage>
        <taxon>Eukaryota</taxon>
        <taxon>Fungi</taxon>
        <taxon>Dikarya</taxon>
        <taxon>Ascomycota</taxon>
        <taxon>Pezizomycotina</taxon>
        <taxon>Eurotiomycetes</taxon>
        <taxon>Eurotiomycetidae</taxon>
        <taxon>Eurotiales</taxon>
        <taxon>Aspergillaceae</taxon>
        <taxon>Aspergillus</taxon>
        <taxon>Aspergillus subgen. Aspergillus</taxon>
    </lineage>
</organism>
<evidence type="ECO:0000256" key="1">
    <source>
        <dbReference type="SAM" id="MobiDB-lite"/>
    </source>
</evidence>
<keyword evidence="3" id="KW-1185">Reference proteome</keyword>
<dbReference type="Pfam" id="PF03357">
    <property type="entry name" value="Snf7"/>
    <property type="match status" value="1"/>
</dbReference>
<reference evidence="2 3" key="1">
    <citation type="journal article" date="2016" name="BMC Genomics">
        <title>Comparative genomic and transcriptomic analyses of the Fuzhuan brick tea-fermentation fungus Aspergillus cristatus.</title>
        <authorList>
            <person name="Ge Y."/>
            <person name="Wang Y."/>
            <person name="Liu Y."/>
            <person name="Tan Y."/>
            <person name="Ren X."/>
            <person name="Zhang X."/>
            <person name="Hyde K.D."/>
            <person name="Liu Y."/>
            <person name="Liu Z."/>
        </authorList>
    </citation>
    <scope>NUCLEOTIDE SEQUENCE [LARGE SCALE GENOMIC DNA]</scope>
    <source>
        <strain evidence="2 3">GZAAS20.1005</strain>
    </source>
</reference>
<dbReference type="PANTHER" id="PTHR22761">
    <property type="entry name" value="CHARGED MULTIVESICULAR BODY PROTEIN"/>
    <property type="match status" value="1"/>
</dbReference>
<dbReference type="GO" id="GO:0006900">
    <property type="term" value="P:vesicle budding from membrane"/>
    <property type="evidence" value="ECO:0007669"/>
    <property type="project" value="TreeGrafter"/>
</dbReference>
<feature type="compositionally biased region" description="Basic and acidic residues" evidence="1">
    <location>
        <begin position="432"/>
        <end position="444"/>
    </location>
</feature>